<accession>A0A1X7KZN3</accession>
<evidence type="ECO:0000256" key="2">
    <source>
        <dbReference type="ARBA" id="ARBA00022448"/>
    </source>
</evidence>
<dbReference type="SUPFAM" id="SSF49464">
    <property type="entry name" value="Carboxypeptidase regulatory domain-like"/>
    <property type="match status" value="1"/>
</dbReference>
<keyword evidence="3 7" id="KW-1134">Transmembrane beta strand</keyword>
<dbReference type="Pfam" id="PF07715">
    <property type="entry name" value="Plug"/>
    <property type="match status" value="1"/>
</dbReference>
<dbReference type="InterPro" id="IPR008969">
    <property type="entry name" value="CarboxyPept-like_regulatory"/>
</dbReference>
<evidence type="ECO:0000256" key="7">
    <source>
        <dbReference type="PROSITE-ProRule" id="PRU01360"/>
    </source>
</evidence>
<dbReference type="Pfam" id="PF13715">
    <property type="entry name" value="CarbopepD_reg_2"/>
    <property type="match status" value="1"/>
</dbReference>
<evidence type="ECO:0000313" key="10">
    <source>
        <dbReference type="Proteomes" id="UP000192980"/>
    </source>
</evidence>
<name>A0A1X7KZN3_9SPHI</name>
<keyword evidence="4 7" id="KW-0812">Transmembrane</keyword>
<dbReference type="SUPFAM" id="SSF56935">
    <property type="entry name" value="Porins"/>
    <property type="match status" value="1"/>
</dbReference>
<proteinExistence type="inferred from homology"/>
<evidence type="ECO:0000256" key="3">
    <source>
        <dbReference type="ARBA" id="ARBA00022452"/>
    </source>
</evidence>
<dbReference type="EMBL" id="FXAU01000007">
    <property type="protein sequence ID" value="SMG46817.1"/>
    <property type="molecule type" value="Genomic_DNA"/>
</dbReference>
<evidence type="ECO:0000256" key="5">
    <source>
        <dbReference type="ARBA" id="ARBA00023136"/>
    </source>
</evidence>
<dbReference type="AlphaFoldDB" id="A0A1X7KZN3"/>
<dbReference type="InterPro" id="IPR037066">
    <property type="entry name" value="Plug_dom_sf"/>
</dbReference>
<dbReference type="Gene3D" id="2.40.170.20">
    <property type="entry name" value="TonB-dependent receptor, beta-barrel domain"/>
    <property type="match status" value="1"/>
</dbReference>
<dbReference type="InterPro" id="IPR023996">
    <property type="entry name" value="TonB-dep_OMP_SusC/RagA"/>
</dbReference>
<dbReference type="RefSeq" id="WP_085474044.1">
    <property type="nucleotide sequence ID" value="NZ_CP038029.1"/>
</dbReference>
<dbReference type="InterPro" id="IPR036942">
    <property type="entry name" value="Beta-barrel_TonB_sf"/>
</dbReference>
<protein>
    <submittedName>
        <fullName evidence="9">TonB-linked outer membrane protein, SusC/RagA family</fullName>
    </submittedName>
</protein>
<keyword evidence="2 7" id="KW-0813">Transport</keyword>
<dbReference type="Gene3D" id="2.170.130.10">
    <property type="entry name" value="TonB-dependent receptor, plug domain"/>
    <property type="match status" value="1"/>
</dbReference>
<dbReference type="InterPro" id="IPR012910">
    <property type="entry name" value="Plug_dom"/>
</dbReference>
<organism evidence="9 10">
    <name type="scientific">Sphingobacterium psychroaquaticum</name>
    <dbReference type="NCBI Taxonomy" id="561061"/>
    <lineage>
        <taxon>Bacteria</taxon>
        <taxon>Pseudomonadati</taxon>
        <taxon>Bacteroidota</taxon>
        <taxon>Sphingobacteriia</taxon>
        <taxon>Sphingobacteriales</taxon>
        <taxon>Sphingobacteriaceae</taxon>
        <taxon>Sphingobacterium</taxon>
    </lineage>
</organism>
<dbReference type="NCBIfam" id="TIGR04056">
    <property type="entry name" value="OMP_RagA_SusC"/>
    <property type="match status" value="1"/>
</dbReference>
<dbReference type="Proteomes" id="UP000192980">
    <property type="component" value="Unassembled WGS sequence"/>
</dbReference>
<evidence type="ECO:0000256" key="1">
    <source>
        <dbReference type="ARBA" id="ARBA00004571"/>
    </source>
</evidence>
<gene>
    <name evidence="9" type="ORF">SAMN05660862_3347</name>
</gene>
<dbReference type="STRING" id="561061.SAMN05660862_3347"/>
<evidence type="ECO:0000313" key="9">
    <source>
        <dbReference type="EMBL" id="SMG46817.1"/>
    </source>
</evidence>
<evidence type="ECO:0000259" key="8">
    <source>
        <dbReference type="Pfam" id="PF07715"/>
    </source>
</evidence>
<comment type="similarity">
    <text evidence="7">Belongs to the TonB-dependent receptor family.</text>
</comment>
<dbReference type="Gene3D" id="2.60.40.1120">
    <property type="entry name" value="Carboxypeptidase-like, regulatory domain"/>
    <property type="match status" value="1"/>
</dbReference>
<dbReference type="PROSITE" id="PS51257">
    <property type="entry name" value="PROKAR_LIPOPROTEIN"/>
    <property type="match status" value="1"/>
</dbReference>
<keyword evidence="6 7" id="KW-0998">Cell outer membrane</keyword>
<feature type="domain" description="TonB-dependent receptor plug" evidence="8">
    <location>
        <begin position="138"/>
        <end position="261"/>
    </location>
</feature>
<dbReference type="InterPro" id="IPR039426">
    <property type="entry name" value="TonB-dep_rcpt-like"/>
</dbReference>
<sequence>MRKSLLLSVALGISCQINARDISGCLMLADPWVAVPYGDSEEQNLIRGLVRDADGPMGGVTVSVVGKSVSVQTDQNGNYSIRASVGDKLRFTAIGFMQKEVVITAEVANVVLEKDDKAIDEIVVTAMGIERSAKSLGYSTPKVAGDEVSDTQREAFFNGLQGRVPGLSINSTSGMPGASAQIVLRGFASISGDNSALIVVDGVPINNSTVNENDLAMNGPNRDLDYSNRAMDLNPEDIESYVIMKGPEATALYGSQGAGGAILITTKKAKAGSFGVSYNYSNRIESVNKFPERQYVYMQGLNGAYDGTSSYALGPKYKDDMVLHTDNIDNFFRKGYNQKHNMTFSGGSDNLSYRWSNEYNDNTGMVPNTRYTRVSSRLNATAKFSEKFDLNTSFNYVYSDNDKARKGATGYLMTLMRFNPLYDVRDWIDVKKNRVLNTKDIYNELDNPFWDTYRNPSNDEVNRTMASTNFAYKPFSWIRFKGTLGLDYSNTRGISVLHPQSYSGSGTATAPTGGRFSSYQNNTRILYGNFNASANTQIGKDFSVSGSLGFEIRDLSSITDSQYGTNFFDPDFYNINNTYASTRLSKNAYNDYRSLGYFGQAVFGYKELLYLTLSGRLDGSSRLMPNDPFFAYPSASLAFNFTDLNIFKNDETWLKDGKLRLSVGKTGKGPGRSYFTRSNYEPQYSTGGGYAYGFNGGNPLLHAEMTKEFETGIEFSLFNKFVTFDIAYFSRLSDGQIILPRLSYGSGFVLKMMNGGEVKNYGTEIQAIFNPIKKKDFNWNITFNYTQYKGKVLSLADELPELYDSDTWVLGGVRSAVLPGYSIGALSGTRFLRNDNGDVIINPSTGLPVAGTDRYYPIADRLPKFTLGTINKFNYKDLYLTFLWDWRYGGDVLNGLDYTLFTLGMSTKTLNREEPRVIKGVLQDGLENTANPTANHIAVTPYSASTYYYTNIEPEMFVERNVYTFRLRDVTLSYKLPKTATRFLGQKSSLSVFFTATDLLMFTNYTGLDPESNLNTPGLGGIGGYGIDFGNMGKPKGYNFGLSLKL</sequence>
<keyword evidence="10" id="KW-1185">Reference proteome</keyword>
<dbReference type="GO" id="GO:0009279">
    <property type="term" value="C:cell outer membrane"/>
    <property type="evidence" value="ECO:0007669"/>
    <property type="project" value="UniProtKB-SubCell"/>
</dbReference>
<reference evidence="9 10" key="1">
    <citation type="submission" date="2017-04" db="EMBL/GenBank/DDBJ databases">
        <authorList>
            <person name="Afonso C.L."/>
            <person name="Miller P.J."/>
            <person name="Scott M.A."/>
            <person name="Spackman E."/>
            <person name="Goraichik I."/>
            <person name="Dimitrov K.M."/>
            <person name="Suarez D.L."/>
            <person name="Swayne D.E."/>
        </authorList>
    </citation>
    <scope>NUCLEOTIDE SEQUENCE [LARGE SCALE GENOMIC DNA]</scope>
    <source>
        <strain evidence="9 10">DSM 22418</strain>
    </source>
</reference>
<comment type="subcellular location">
    <subcellularLocation>
        <location evidence="1 7">Cell outer membrane</location>
        <topology evidence="1 7">Multi-pass membrane protein</topology>
    </subcellularLocation>
</comment>
<evidence type="ECO:0000256" key="4">
    <source>
        <dbReference type="ARBA" id="ARBA00022692"/>
    </source>
</evidence>
<evidence type="ECO:0000256" key="6">
    <source>
        <dbReference type="ARBA" id="ARBA00023237"/>
    </source>
</evidence>
<keyword evidence="5 7" id="KW-0472">Membrane</keyword>
<dbReference type="PROSITE" id="PS52016">
    <property type="entry name" value="TONB_DEPENDENT_REC_3"/>
    <property type="match status" value="1"/>
</dbReference>